<evidence type="ECO:0000313" key="2">
    <source>
        <dbReference type="EMBL" id="GAA3751098.1"/>
    </source>
</evidence>
<proteinExistence type="predicted"/>
<gene>
    <name evidence="2" type="ORF">GCM10022402_32750</name>
</gene>
<evidence type="ECO:0000313" key="3">
    <source>
        <dbReference type="Proteomes" id="UP001500908"/>
    </source>
</evidence>
<dbReference type="EMBL" id="BAABDD010000015">
    <property type="protein sequence ID" value="GAA3751098.1"/>
    <property type="molecule type" value="Genomic_DNA"/>
</dbReference>
<comment type="caution">
    <text evidence="2">The sequence shown here is derived from an EMBL/GenBank/DDBJ whole genome shotgun (WGS) entry which is preliminary data.</text>
</comment>
<protein>
    <submittedName>
        <fullName evidence="2">Uncharacterized protein</fullName>
    </submittedName>
</protein>
<evidence type="ECO:0000256" key="1">
    <source>
        <dbReference type="SAM" id="MobiDB-lite"/>
    </source>
</evidence>
<name>A0ABP7FZN9_9ACTN</name>
<keyword evidence="3" id="KW-1185">Reference proteome</keyword>
<dbReference type="Proteomes" id="UP001500908">
    <property type="component" value="Unassembled WGS sequence"/>
</dbReference>
<feature type="region of interest" description="Disordered" evidence="1">
    <location>
        <begin position="1"/>
        <end position="43"/>
    </location>
</feature>
<organism evidence="2 3">
    <name type="scientific">Salinactinospora qingdaonensis</name>
    <dbReference type="NCBI Taxonomy" id="702744"/>
    <lineage>
        <taxon>Bacteria</taxon>
        <taxon>Bacillati</taxon>
        <taxon>Actinomycetota</taxon>
        <taxon>Actinomycetes</taxon>
        <taxon>Streptosporangiales</taxon>
        <taxon>Nocardiopsidaceae</taxon>
        <taxon>Salinactinospora</taxon>
    </lineage>
</organism>
<accession>A0ABP7FZN9</accession>
<sequence length="95" mass="9910">MVWGKAQCPQRVAPSKKTGDVKSPTKGLPNGRGLEEGSRKGTVSGRVAVSLCGSASTAWAVRRATTVGEVVVFLCGGVPVWLSPVWLCFSIACGY</sequence>
<reference evidence="3" key="1">
    <citation type="journal article" date="2019" name="Int. J. Syst. Evol. Microbiol.">
        <title>The Global Catalogue of Microorganisms (GCM) 10K type strain sequencing project: providing services to taxonomists for standard genome sequencing and annotation.</title>
        <authorList>
            <consortium name="The Broad Institute Genomics Platform"/>
            <consortium name="The Broad Institute Genome Sequencing Center for Infectious Disease"/>
            <person name="Wu L."/>
            <person name="Ma J."/>
        </authorList>
    </citation>
    <scope>NUCLEOTIDE SEQUENCE [LARGE SCALE GENOMIC DNA]</scope>
    <source>
        <strain evidence="3">JCM 17137</strain>
    </source>
</reference>